<protein>
    <submittedName>
        <fullName evidence="5">SRR1-like protein</fullName>
    </submittedName>
</protein>
<keyword evidence="6" id="KW-1185">Reference proteome</keyword>
<dbReference type="Proteomes" id="UP001259832">
    <property type="component" value="Unassembled WGS sequence"/>
</dbReference>
<feature type="transmembrane region" description="Helical" evidence="3">
    <location>
        <begin position="171"/>
        <end position="196"/>
    </location>
</feature>
<feature type="compositionally biased region" description="Basic and acidic residues" evidence="2">
    <location>
        <begin position="1"/>
        <end position="10"/>
    </location>
</feature>
<evidence type="ECO:0000256" key="2">
    <source>
        <dbReference type="SAM" id="MobiDB-lite"/>
    </source>
</evidence>
<evidence type="ECO:0000313" key="6">
    <source>
        <dbReference type="Proteomes" id="UP001259832"/>
    </source>
</evidence>
<feature type="compositionally biased region" description="Basic residues" evidence="2">
    <location>
        <begin position="375"/>
        <end position="386"/>
    </location>
</feature>
<evidence type="ECO:0000313" key="5">
    <source>
        <dbReference type="EMBL" id="KAK1934274.1"/>
    </source>
</evidence>
<dbReference type="AlphaFoldDB" id="A0AAD9G9K1"/>
<feature type="region of interest" description="Disordered" evidence="2">
    <location>
        <begin position="374"/>
        <end position="400"/>
    </location>
</feature>
<evidence type="ECO:0000259" key="4">
    <source>
        <dbReference type="Pfam" id="PF07985"/>
    </source>
</evidence>
<feature type="domain" description="SRR1-like" evidence="4">
    <location>
        <begin position="474"/>
        <end position="648"/>
    </location>
</feature>
<dbReference type="Pfam" id="PF07985">
    <property type="entry name" value="SRR1"/>
    <property type="match status" value="1"/>
</dbReference>
<dbReference type="PANTHER" id="PTHR28626:SF3">
    <property type="entry name" value="SRR1-LIKE PROTEIN"/>
    <property type="match status" value="1"/>
</dbReference>
<keyword evidence="3" id="KW-0472">Membrane</keyword>
<dbReference type="InterPro" id="IPR012942">
    <property type="entry name" value="SRR1-like"/>
</dbReference>
<sequence>MIVAVDRGETDDGWTTSESNQSPPDEPSRMERAPSRPRSYWRRRYEHWTRSDDDQDHNVRKAYAPGTIATLPMPMQIAFRRKMLSIFALQLLVLTALVAALTYDSGLSEWTQDTFKRTVDLLGPLIGSIAALGAVYSVRTRFPLNWVMVAAFSVVLSLLVAGVQTWLDTPAGLFCCGFTFVTVCVMIVLSGLSYRYHGDAIPSGPSAGLQPDSDGEVVLRSSLVSGCMAFTVAAIISGILYGIVGGDDDFVSLRALGYSLVLELVLIVWFSYDASSMYSIMTPDEYMSGVVYFYVDLIVLTCAAFFLAGIMFVAAMFCPTASFGYCNCNGCLCFSRARQEEENDDAGVIPYDVDEDGTISYGVVETARDEWQQVSRRRRGKPRSHARPGAGRALKAVSNGEEEVEPVSEVSAEKQTQIIQRVRNIANVFRDSMLLKDALSVVTKHFELDATKVKTLVDVESAGLNAEEETEGGLTLVGYGIGSFCASSNAVHQLGFMVALREALDEGNTDHAEVAVKLDEIQAEIFDPAMNKSDAAIAEHFQLKVIQENEHGCRRVASNTVFFMPHCGKTLYQNVLACNWGPAIKKLIIIGNSFSAYGDRVLASKERLEHLLVGVLPYLEEVALSCGVAKNHEDFGRYEAAFNDLSVHRFPSDLLARGLQDTLLNEKMTVANNSLRVK</sequence>
<dbReference type="EMBL" id="JASMQC010000026">
    <property type="protein sequence ID" value="KAK1934274.1"/>
    <property type="molecule type" value="Genomic_DNA"/>
</dbReference>
<accession>A0AAD9G9K1</accession>
<keyword evidence="3" id="KW-1133">Transmembrane helix</keyword>
<keyword evidence="3" id="KW-0812">Transmembrane</keyword>
<feature type="transmembrane region" description="Helical" evidence="3">
    <location>
        <begin position="145"/>
        <end position="165"/>
    </location>
</feature>
<comment type="similarity">
    <text evidence="1">Belongs to the SRR1 family.</text>
</comment>
<reference evidence="5" key="1">
    <citation type="submission" date="2023-08" db="EMBL/GenBank/DDBJ databases">
        <title>Reference Genome Resource for the Citrus Pathogen Phytophthora citrophthora.</title>
        <authorList>
            <person name="Moller H."/>
            <person name="Coetzee B."/>
            <person name="Rose L.J."/>
            <person name="Van Niekerk J.M."/>
        </authorList>
    </citation>
    <scope>NUCLEOTIDE SEQUENCE</scope>
    <source>
        <strain evidence="5">STE-U-9442</strain>
    </source>
</reference>
<comment type="caution">
    <text evidence="5">The sequence shown here is derived from an EMBL/GenBank/DDBJ whole genome shotgun (WGS) entry which is preliminary data.</text>
</comment>
<feature type="transmembrane region" description="Helical" evidence="3">
    <location>
        <begin position="255"/>
        <end position="272"/>
    </location>
</feature>
<evidence type="ECO:0000256" key="1">
    <source>
        <dbReference type="ARBA" id="ARBA00009856"/>
    </source>
</evidence>
<organism evidence="5 6">
    <name type="scientific">Phytophthora citrophthora</name>
    <dbReference type="NCBI Taxonomy" id="4793"/>
    <lineage>
        <taxon>Eukaryota</taxon>
        <taxon>Sar</taxon>
        <taxon>Stramenopiles</taxon>
        <taxon>Oomycota</taxon>
        <taxon>Peronosporomycetes</taxon>
        <taxon>Peronosporales</taxon>
        <taxon>Peronosporaceae</taxon>
        <taxon>Phytophthora</taxon>
    </lineage>
</organism>
<feature type="transmembrane region" description="Helical" evidence="3">
    <location>
        <begin position="83"/>
        <end position="101"/>
    </location>
</feature>
<gene>
    <name evidence="5" type="ORF">P3T76_011477</name>
</gene>
<dbReference type="InterPro" id="IPR040044">
    <property type="entry name" value="SRR1L"/>
</dbReference>
<feature type="region of interest" description="Disordered" evidence="2">
    <location>
        <begin position="1"/>
        <end position="37"/>
    </location>
</feature>
<dbReference type="PANTHER" id="PTHR28626">
    <property type="entry name" value="SRR1-LIKE PROTEIN"/>
    <property type="match status" value="1"/>
</dbReference>
<proteinExistence type="inferred from homology"/>
<feature type="compositionally biased region" description="Polar residues" evidence="2">
    <location>
        <begin position="13"/>
        <end position="23"/>
    </location>
</feature>
<evidence type="ECO:0000256" key="3">
    <source>
        <dbReference type="SAM" id="Phobius"/>
    </source>
</evidence>
<feature type="transmembrane region" description="Helical" evidence="3">
    <location>
        <begin position="121"/>
        <end position="138"/>
    </location>
</feature>
<feature type="transmembrane region" description="Helical" evidence="3">
    <location>
        <begin position="293"/>
        <end position="317"/>
    </location>
</feature>
<dbReference type="GO" id="GO:0005737">
    <property type="term" value="C:cytoplasm"/>
    <property type="evidence" value="ECO:0007669"/>
    <property type="project" value="TreeGrafter"/>
</dbReference>
<feature type="transmembrane region" description="Helical" evidence="3">
    <location>
        <begin position="217"/>
        <end position="243"/>
    </location>
</feature>
<name>A0AAD9G9K1_9STRA</name>
<dbReference type="GO" id="GO:0005634">
    <property type="term" value="C:nucleus"/>
    <property type="evidence" value="ECO:0007669"/>
    <property type="project" value="TreeGrafter"/>
</dbReference>